<name>A0AAD4I7Z0_9PLEO</name>
<dbReference type="PROSITE" id="PS51257">
    <property type="entry name" value="PROKAR_LIPOPROTEIN"/>
    <property type="match status" value="1"/>
</dbReference>
<gene>
    <name evidence="1" type="ORF">G6011_05067</name>
</gene>
<sequence>MLMHQRGTPAVTSLAACDAYLVSISDPLLVIDSCTPHHGSAWYLEGFASADQVESGPAERPSTLYKMRMHMRDVDIRYANYSVATTDVRSDMETVNIPHDQTSYG</sequence>
<proteinExistence type="predicted"/>
<keyword evidence="2" id="KW-1185">Reference proteome</keyword>
<dbReference type="EMBL" id="JAANER010000007">
    <property type="protein sequence ID" value="KAG9187196.1"/>
    <property type="molecule type" value="Genomic_DNA"/>
</dbReference>
<reference evidence="1" key="1">
    <citation type="submission" date="2021-07" db="EMBL/GenBank/DDBJ databases">
        <title>Genome Resource of American Ginseng Black Spot Pathogen Alternaria panax.</title>
        <authorList>
            <person name="Qiu C."/>
            <person name="Wang W."/>
            <person name="Liu Z."/>
        </authorList>
    </citation>
    <scope>NUCLEOTIDE SEQUENCE</scope>
    <source>
        <strain evidence="1">BNCC115425</strain>
    </source>
</reference>
<dbReference type="Proteomes" id="UP001199106">
    <property type="component" value="Unassembled WGS sequence"/>
</dbReference>
<accession>A0AAD4I7Z0</accession>
<evidence type="ECO:0000313" key="1">
    <source>
        <dbReference type="EMBL" id="KAG9187196.1"/>
    </source>
</evidence>
<evidence type="ECO:0000313" key="2">
    <source>
        <dbReference type="Proteomes" id="UP001199106"/>
    </source>
</evidence>
<protein>
    <submittedName>
        <fullName evidence="1">Uncharacterized protein</fullName>
    </submittedName>
</protein>
<dbReference type="AlphaFoldDB" id="A0AAD4I7Z0"/>
<comment type="caution">
    <text evidence="1">The sequence shown here is derived from an EMBL/GenBank/DDBJ whole genome shotgun (WGS) entry which is preliminary data.</text>
</comment>
<organism evidence="1 2">
    <name type="scientific">Alternaria panax</name>
    <dbReference type="NCBI Taxonomy" id="48097"/>
    <lineage>
        <taxon>Eukaryota</taxon>
        <taxon>Fungi</taxon>
        <taxon>Dikarya</taxon>
        <taxon>Ascomycota</taxon>
        <taxon>Pezizomycotina</taxon>
        <taxon>Dothideomycetes</taxon>
        <taxon>Pleosporomycetidae</taxon>
        <taxon>Pleosporales</taxon>
        <taxon>Pleosporineae</taxon>
        <taxon>Pleosporaceae</taxon>
        <taxon>Alternaria</taxon>
        <taxon>Alternaria sect. Panax</taxon>
    </lineage>
</organism>